<evidence type="ECO:0000313" key="4">
    <source>
        <dbReference type="Proteomes" id="UP000499080"/>
    </source>
</evidence>
<sequence length="1226" mass="140564">MASLVSWNCRGLKTKISDLKDIINIYRPACIALQETHFKTTDNIKVKHYSVLNKNYDSDRASGGVALLIAKDIPSAPLQLNTSLQAIAARIHTISLITICSLYLPPNQQINQIDLNELVYQLPDPFILLGDFNGHSSIWGSSDSNSRGVQIEQLLTDHNLCILNSDQQTYFHQPTKTFHSIDLAICSPSIYPFFDLAIDNSLHNSDHFPLTLSDNRNNHFDSNRPERYVFAAANWTKFARLAAITTHMVENSSIDEAVYAVTRVMNDAANSAIPKAHNSGRKQNKPWWNQDCRMALNRQDKAWSVFRRYPTTSNLIAFKMARAEFRRIRRRSERASWINYISTITYSTSSYKLWQKVKKASGASISNSISVLHVNGQTISSPKNIANSIASTLSDTSSSHNYTYTFLNHKSEVEKETLNFSSQSYLQYNSNFSFQEFQSCLSTVHKSSPGPDNISYLMIQNLTSVSQANLLRLYNRIWNEHYFPTLWQQAVIIPLLKAGKDPTNPSSYRPIALTSCLCKLLEKMINRRLVYFLETNNFLHRCQSGFRKDRSTLDNLLALETDIRLAFLQRKHLVAIFFDIEKAYDRTWRYGILKDLHDFNLRGNQPIFIQNFLKLRRFQVRVGSELSDFFIQEEGVPQGSVLSVTLFSIKINGILNQLPFTVKGFLYVDDLYVSCAGEGMSVIQRQVQTAINNIQNWSVKNGFTFSTTKTAGVHFCRKRKLHLDPEIQLDGHKIPFVNEIRFLGIVFDKKLTFLPHIKTLRKRCERALNILRVLSSTSWGADQPSMMRIYRSTILSKMDYGCMIYGSARKSVLQKLDPVHHTALRLCSGAFRTSPIQSLYVYCCEPAMDVRRQMLSLHYFFRIASNSLHPYHNFQLRPSLLRLQNARKTFIPPFFSRMQAILVELNLNHISVTPQPTNTFPPWKVNRFYYLNPFENFSKPDTADTIYQKLFSEHQSHYHSFTPVYTDGSKSTNQTSFAVIFPNNIYCFKLHPSCSIFTAEITAVETALKEILNRSPGSYVVYVDSLSVLQSLKSMQPHSHPLIFTILDIYDKLCARGFTILFCWIPAHVGIDGNEQADMAAKMASTLFNTTVPVNDIKKFVKNLCHSNWQSQWNNEMQNKLHAIKPTVQDWKSFNNRKRDTLLTRLRIGHTRFTHRHLLLGEVPPTCPNCDCTTSVSHILIECPLFNLQRQHFFQTTSVTLPALVGFTPHNQVFSFLKSIGFYPLI</sequence>
<dbReference type="InterPro" id="IPR043502">
    <property type="entry name" value="DNA/RNA_pol_sf"/>
</dbReference>
<dbReference type="Proteomes" id="UP000499080">
    <property type="component" value="Unassembled WGS sequence"/>
</dbReference>
<dbReference type="PROSITE" id="PS50878">
    <property type="entry name" value="RT_POL"/>
    <property type="match status" value="1"/>
</dbReference>
<keyword evidence="4" id="KW-1185">Reference proteome</keyword>
<dbReference type="GO" id="GO:0003964">
    <property type="term" value="F:RNA-directed DNA polymerase activity"/>
    <property type="evidence" value="ECO:0007669"/>
    <property type="project" value="UniProtKB-KW"/>
</dbReference>
<dbReference type="GO" id="GO:0042575">
    <property type="term" value="C:DNA polymerase complex"/>
    <property type="evidence" value="ECO:0007669"/>
    <property type="project" value="UniProtKB-ARBA"/>
</dbReference>
<dbReference type="InterPro" id="IPR005135">
    <property type="entry name" value="Endo/exonuclease/phosphatase"/>
</dbReference>
<dbReference type="InterPro" id="IPR012337">
    <property type="entry name" value="RNaseH-like_sf"/>
</dbReference>
<evidence type="ECO:0000313" key="3">
    <source>
        <dbReference type="EMBL" id="GBM67416.1"/>
    </source>
</evidence>
<dbReference type="GO" id="GO:0003676">
    <property type="term" value="F:nucleic acid binding"/>
    <property type="evidence" value="ECO:0007669"/>
    <property type="project" value="InterPro"/>
</dbReference>
<proteinExistence type="predicted"/>
<dbReference type="InterPro" id="IPR052560">
    <property type="entry name" value="RdDP_mobile_element"/>
</dbReference>
<organism evidence="3 4">
    <name type="scientific">Araneus ventricosus</name>
    <name type="common">Orbweaver spider</name>
    <name type="synonym">Epeira ventricosa</name>
    <dbReference type="NCBI Taxonomy" id="182803"/>
    <lineage>
        <taxon>Eukaryota</taxon>
        <taxon>Metazoa</taxon>
        <taxon>Ecdysozoa</taxon>
        <taxon>Arthropoda</taxon>
        <taxon>Chelicerata</taxon>
        <taxon>Arachnida</taxon>
        <taxon>Araneae</taxon>
        <taxon>Araneomorphae</taxon>
        <taxon>Entelegynae</taxon>
        <taxon>Araneoidea</taxon>
        <taxon>Araneidae</taxon>
        <taxon>Araneus</taxon>
    </lineage>
</organism>
<dbReference type="SUPFAM" id="SSF53098">
    <property type="entry name" value="Ribonuclease H-like"/>
    <property type="match status" value="1"/>
</dbReference>
<dbReference type="PANTHER" id="PTHR36688:SF2">
    <property type="entry name" value="ENDONUCLEASE_EXONUCLEASE_PHOSPHATASE DOMAIN-CONTAINING PROTEIN"/>
    <property type="match status" value="1"/>
</dbReference>
<dbReference type="InterPro" id="IPR000477">
    <property type="entry name" value="RT_dom"/>
</dbReference>
<dbReference type="SUPFAM" id="SSF56219">
    <property type="entry name" value="DNase I-like"/>
    <property type="match status" value="1"/>
</dbReference>
<dbReference type="PROSITE" id="PS50879">
    <property type="entry name" value="RNASE_H_1"/>
    <property type="match status" value="1"/>
</dbReference>
<reference evidence="3 4" key="1">
    <citation type="journal article" date="2019" name="Sci. Rep.">
        <title>Orb-weaving spider Araneus ventricosus genome elucidates the spidroin gene catalogue.</title>
        <authorList>
            <person name="Kono N."/>
            <person name="Nakamura H."/>
            <person name="Ohtoshi R."/>
            <person name="Moran D.A.P."/>
            <person name="Shinohara A."/>
            <person name="Yoshida Y."/>
            <person name="Fujiwara M."/>
            <person name="Mori M."/>
            <person name="Tomita M."/>
            <person name="Arakawa K."/>
        </authorList>
    </citation>
    <scope>NUCLEOTIDE SEQUENCE [LARGE SCALE GENOMIC DNA]</scope>
</reference>
<comment type="caution">
    <text evidence="3">The sequence shown here is derived from an EMBL/GenBank/DDBJ whole genome shotgun (WGS) entry which is preliminary data.</text>
</comment>
<dbReference type="CDD" id="cd09276">
    <property type="entry name" value="Rnase_HI_RT_non_LTR"/>
    <property type="match status" value="1"/>
</dbReference>
<evidence type="ECO:0000259" key="1">
    <source>
        <dbReference type="PROSITE" id="PS50878"/>
    </source>
</evidence>
<accession>A0A4Y2HPW5</accession>
<dbReference type="SUPFAM" id="SSF56672">
    <property type="entry name" value="DNA/RNA polymerases"/>
    <property type="match status" value="1"/>
</dbReference>
<dbReference type="Pfam" id="PF00078">
    <property type="entry name" value="RVT_1"/>
    <property type="match status" value="1"/>
</dbReference>
<dbReference type="OrthoDB" id="6381824at2759"/>
<keyword evidence="3" id="KW-0808">Transferase</keyword>
<dbReference type="InterPro" id="IPR002156">
    <property type="entry name" value="RNaseH_domain"/>
</dbReference>
<gene>
    <name evidence="3" type="primary">pol_944</name>
    <name evidence="3" type="ORF">AVEN_83920_1</name>
</gene>
<feature type="domain" description="RNase H type-1" evidence="2">
    <location>
        <begin position="958"/>
        <end position="1086"/>
    </location>
</feature>
<keyword evidence="3" id="KW-0695">RNA-directed DNA polymerase</keyword>
<dbReference type="CDD" id="cd01650">
    <property type="entry name" value="RT_nLTR_like"/>
    <property type="match status" value="1"/>
</dbReference>
<dbReference type="InterPro" id="IPR036397">
    <property type="entry name" value="RNaseH_sf"/>
</dbReference>
<protein>
    <submittedName>
        <fullName evidence="3">RNA-directed DNA polymerase from mobile element jockey</fullName>
    </submittedName>
</protein>
<dbReference type="Gene3D" id="3.30.420.10">
    <property type="entry name" value="Ribonuclease H-like superfamily/Ribonuclease H"/>
    <property type="match status" value="1"/>
</dbReference>
<dbReference type="GO" id="GO:0004523">
    <property type="term" value="F:RNA-DNA hybrid ribonuclease activity"/>
    <property type="evidence" value="ECO:0007669"/>
    <property type="project" value="InterPro"/>
</dbReference>
<keyword evidence="3" id="KW-0548">Nucleotidyltransferase</keyword>
<dbReference type="Pfam" id="PF14529">
    <property type="entry name" value="Exo_endo_phos_2"/>
    <property type="match status" value="1"/>
</dbReference>
<feature type="domain" description="Reverse transcriptase" evidence="1">
    <location>
        <begin position="476"/>
        <end position="747"/>
    </location>
</feature>
<dbReference type="PANTHER" id="PTHR36688">
    <property type="entry name" value="ENDO/EXONUCLEASE/PHOSPHATASE DOMAIN-CONTAINING PROTEIN"/>
    <property type="match status" value="1"/>
</dbReference>
<evidence type="ECO:0000259" key="2">
    <source>
        <dbReference type="PROSITE" id="PS50879"/>
    </source>
</evidence>
<dbReference type="Pfam" id="PF00075">
    <property type="entry name" value="RNase_H"/>
    <property type="match status" value="1"/>
</dbReference>
<dbReference type="InterPro" id="IPR036691">
    <property type="entry name" value="Endo/exonu/phosph_ase_sf"/>
</dbReference>
<name>A0A4Y2HPW5_ARAVE</name>
<dbReference type="EMBL" id="BGPR01103756">
    <property type="protein sequence ID" value="GBM67416.1"/>
    <property type="molecule type" value="Genomic_DNA"/>
</dbReference>
<dbReference type="Gene3D" id="3.60.10.10">
    <property type="entry name" value="Endonuclease/exonuclease/phosphatase"/>
    <property type="match status" value="1"/>
</dbReference>
<dbReference type="AlphaFoldDB" id="A0A4Y2HPW5"/>